<dbReference type="WBParaSite" id="PS1159_v2.g14250.t1">
    <property type="protein sequence ID" value="PS1159_v2.g14250.t1"/>
    <property type="gene ID" value="PS1159_v2.g14250"/>
</dbReference>
<organism evidence="1 2">
    <name type="scientific">Panagrolaimus sp. PS1159</name>
    <dbReference type="NCBI Taxonomy" id="55785"/>
    <lineage>
        <taxon>Eukaryota</taxon>
        <taxon>Metazoa</taxon>
        <taxon>Ecdysozoa</taxon>
        <taxon>Nematoda</taxon>
        <taxon>Chromadorea</taxon>
        <taxon>Rhabditida</taxon>
        <taxon>Tylenchina</taxon>
        <taxon>Panagrolaimomorpha</taxon>
        <taxon>Panagrolaimoidea</taxon>
        <taxon>Panagrolaimidae</taxon>
        <taxon>Panagrolaimus</taxon>
    </lineage>
</organism>
<dbReference type="Proteomes" id="UP000887580">
    <property type="component" value="Unplaced"/>
</dbReference>
<accession>A0AC35F639</accession>
<evidence type="ECO:0000313" key="2">
    <source>
        <dbReference type="WBParaSite" id="PS1159_v2.g14250.t1"/>
    </source>
</evidence>
<reference evidence="2" key="1">
    <citation type="submission" date="2022-11" db="UniProtKB">
        <authorList>
            <consortium name="WormBaseParasite"/>
        </authorList>
    </citation>
    <scope>IDENTIFICATION</scope>
</reference>
<protein>
    <submittedName>
        <fullName evidence="2">Distal-less</fullName>
    </submittedName>
</protein>
<name>A0AC35F639_9BILA</name>
<proteinExistence type="predicted"/>
<sequence>MPYGGNMGMHHAVSAPGQLPQFPQQQSYYGNPSYPASPQQFMPPQMGYSNDNYTMNPGYLPNQPQYLPNHLQNINIHQAPPPPYPGAPAGDTTPNSFNEKKTKDYQKPACPPGPSNPFSPSGNQGKGQKKNSKQ</sequence>
<evidence type="ECO:0000313" key="1">
    <source>
        <dbReference type="Proteomes" id="UP000887580"/>
    </source>
</evidence>